<evidence type="ECO:0000256" key="4">
    <source>
        <dbReference type="ARBA" id="ARBA00012438"/>
    </source>
</evidence>
<dbReference type="Pfam" id="PF02518">
    <property type="entry name" value="HATPase_c"/>
    <property type="match status" value="1"/>
</dbReference>
<keyword evidence="13 15" id="KW-0472">Membrane</keyword>
<evidence type="ECO:0000313" key="18">
    <source>
        <dbReference type="Proteomes" id="UP000641803"/>
    </source>
</evidence>
<dbReference type="Proteomes" id="UP000641803">
    <property type="component" value="Unassembled WGS sequence"/>
</dbReference>
<accession>A0ABR8RTC6</accession>
<dbReference type="Gene3D" id="1.10.287.130">
    <property type="match status" value="1"/>
</dbReference>
<protein>
    <recommendedName>
        <fullName evidence="4">histidine kinase</fullName>
        <ecNumber evidence="4">2.7.13.3</ecNumber>
    </recommendedName>
</protein>
<dbReference type="InterPro" id="IPR027417">
    <property type="entry name" value="P-loop_NTPase"/>
</dbReference>
<dbReference type="EMBL" id="JACSQQ010000017">
    <property type="protein sequence ID" value="MBD7951046.1"/>
    <property type="molecule type" value="Genomic_DNA"/>
</dbReference>
<dbReference type="InterPro" id="IPR025201">
    <property type="entry name" value="KdpD_TM"/>
</dbReference>
<dbReference type="PROSITE" id="PS50109">
    <property type="entry name" value="HIS_KIN"/>
    <property type="match status" value="1"/>
</dbReference>
<feature type="transmembrane region" description="Helical" evidence="15">
    <location>
        <begin position="509"/>
        <end position="530"/>
    </location>
</feature>
<keyword evidence="18" id="KW-1185">Reference proteome</keyword>
<feature type="compositionally biased region" description="Basic and acidic residues" evidence="14">
    <location>
        <begin position="638"/>
        <end position="647"/>
    </location>
</feature>
<dbReference type="PRINTS" id="PR00344">
    <property type="entry name" value="BCTRLSENSOR"/>
</dbReference>
<evidence type="ECO:0000256" key="13">
    <source>
        <dbReference type="ARBA" id="ARBA00023136"/>
    </source>
</evidence>
<evidence type="ECO:0000256" key="3">
    <source>
        <dbReference type="ARBA" id="ARBA00004236"/>
    </source>
</evidence>
<keyword evidence="6" id="KW-0808">Transferase</keyword>
<dbReference type="InterPro" id="IPR003594">
    <property type="entry name" value="HATPase_dom"/>
</dbReference>
<feature type="domain" description="Histidine kinase" evidence="16">
    <location>
        <begin position="710"/>
        <end position="920"/>
    </location>
</feature>
<comment type="subcellular location">
    <subcellularLocation>
        <location evidence="3">Cell membrane</location>
    </subcellularLocation>
    <subcellularLocation>
        <location evidence="2">Membrane</location>
        <topology evidence="2">Multi-pass membrane protein</topology>
    </subcellularLocation>
</comment>
<evidence type="ECO:0000313" key="17">
    <source>
        <dbReference type="EMBL" id="MBD7951046.1"/>
    </source>
</evidence>
<keyword evidence="8" id="KW-0547">Nucleotide-binding</keyword>
<comment type="catalytic activity">
    <reaction evidence="1">
        <text>ATP + protein L-histidine = ADP + protein N-phospho-L-histidine.</text>
        <dbReference type="EC" id="2.7.13.3"/>
    </reaction>
</comment>
<evidence type="ECO:0000259" key="16">
    <source>
        <dbReference type="PROSITE" id="PS50109"/>
    </source>
</evidence>
<keyword evidence="7 15" id="KW-0812">Transmembrane</keyword>
<feature type="region of interest" description="Disordered" evidence="14">
    <location>
        <begin position="918"/>
        <end position="949"/>
    </location>
</feature>
<dbReference type="Pfam" id="PF00512">
    <property type="entry name" value="HisKA"/>
    <property type="match status" value="1"/>
</dbReference>
<dbReference type="PANTHER" id="PTHR45569">
    <property type="entry name" value="SENSOR PROTEIN KDPD"/>
    <property type="match status" value="1"/>
</dbReference>
<dbReference type="InterPro" id="IPR038318">
    <property type="entry name" value="KdpD_sf"/>
</dbReference>
<dbReference type="SUPFAM" id="SSF47384">
    <property type="entry name" value="Homodimeric domain of signal transducing histidine kinase"/>
    <property type="match status" value="1"/>
</dbReference>
<dbReference type="Gene3D" id="3.40.50.620">
    <property type="entry name" value="HUPs"/>
    <property type="match status" value="1"/>
</dbReference>
<keyword evidence="12" id="KW-0902">Two-component regulatory system</keyword>
<dbReference type="Gene3D" id="3.40.50.300">
    <property type="entry name" value="P-loop containing nucleotide triphosphate hydrolases"/>
    <property type="match status" value="1"/>
</dbReference>
<feature type="region of interest" description="Disordered" evidence="14">
    <location>
        <begin position="1"/>
        <end position="53"/>
    </location>
</feature>
<evidence type="ECO:0000256" key="12">
    <source>
        <dbReference type="ARBA" id="ARBA00023012"/>
    </source>
</evidence>
<dbReference type="Gene3D" id="3.30.565.10">
    <property type="entry name" value="Histidine kinase-like ATPase, C-terminal domain"/>
    <property type="match status" value="1"/>
</dbReference>
<evidence type="ECO:0000256" key="14">
    <source>
        <dbReference type="SAM" id="MobiDB-lite"/>
    </source>
</evidence>
<dbReference type="EC" id="2.7.13.3" evidence="4"/>
<gene>
    <name evidence="17" type="ORF">H9652_11600</name>
</gene>
<dbReference type="InterPro" id="IPR003661">
    <property type="entry name" value="HisK_dim/P_dom"/>
</dbReference>
<comment type="caution">
    <text evidence="17">The sequence shown here is derived from an EMBL/GenBank/DDBJ whole genome shotgun (WGS) entry which is preliminary data.</text>
</comment>
<feature type="compositionally biased region" description="Basic and acidic residues" evidence="14">
    <location>
        <begin position="619"/>
        <end position="631"/>
    </location>
</feature>
<keyword evidence="5" id="KW-0597">Phosphoprotein</keyword>
<dbReference type="InterPro" id="IPR006016">
    <property type="entry name" value="UspA"/>
</dbReference>
<dbReference type="InterPro" id="IPR036890">
    <property type="entry name" value="HATPase_C_sf"/>
</dbReference>
<name>A0ABR8RTC6_9CELL</name>
<evidence type="ECO:0000256" key="8">
    <source>
        <dbReference type="ARBA" id="ARBA00022741"/>
    </source>
</evidence>
<dbReference type="Gene3D" id="1.20.120.620">
    <property type="entry name" value="Backbone structure of the membrane domain of e. Coli histidine kinase receptor kdpd"/>
    <property type="match status" value="1"/>
</dbReference>
<keyword evidence="11 15" id="KW-1133">Transmembrane helix</keyword>
<dbReference type="InterPro" id="IPR052023">
    <property type="entry name" value="Histidine_kinase_KdpD"/>
</dbReference>
<dbReference type="CDD" id="cd00082">
    <property type="entry name" value="HisKA"/>
    <property type="match status" value="1"/>
</dbReference>
<evidence type="ECO:0000256" key="10">
    <source>
        <dbReference type="ARBA" id="ARBA00022840"/>
    </source>
</evidence>
<evidence type="ECO:0000256" key="5">
    <source>
        <dbReference type="ARBA" id="ARBA00022553"/>
    </source>
</evidence>
<feature type="transmembrane region" description="Helical" evidence="15">
    <location>
        <begin position="430"/>
        <end position="450"/>
    </location>
</feature>
<dbReference type="Pfam" id="PF00582">
    <property type="entry name" value="Usp"/>
    <property type="match status" value="1"/>
</dbReference>
<organism evidence="17 18">
    <name type="scientific">Oerskovia rustica</name>
    <dbReference type="NCBI Taxonomy" id="2762237"/>
    <lineage>
        <taxon>Bacteria</taxon>
        <taxon>Bacillati</taxon>
        <taxon>Actinomycetota</taxon>
        <taxon>Actinomycetes</taxon>
        <taxon>Micrococcales</taxon>
        <taxon>Cellulomonadaceae</taxon>
        <taxon>Oerskovia</taxon>
    </lineage>
</organism>
<feature type="region of interest" description="Disordered" evidence="14">
    <location>
        <begin position="587"/>
        <end position="647"/>
    </location>
</feature>
<dbReference type="GO" id="GO:0016301">
    <property type="term" value="F:kinase activity"/>
    <property type="evidence" value="ECO:0007669"/>
    <property type="project" value="UniProtKB-KW"/>
</dbReference>
<dbReference type="Pfam" id="PF02702">
    <property type="entry name" value="KdpD"/>
    <property type="match status" value="1"/>
</dbReference>
<reference evidence="17 18" key="1">
    <citation type="submission" date="2020-08" db="EMBL/GenBank/DDBJ databases">
        <title>A Genomic Blueprint of the Chicken Gut Microbiome.</title>
        <authorList>
            <person name="Gilroy R."/>
            <person name="Ravi A."/>
            <person name="Getino M."/>
            <person name="Pursley I."/>
            <person name="Horton D.L."/>
            <person name="Alikhan N.-F."/>
            <person name="Baker D."/>
            <person name="Gharbi K."/>
            <person name="Hall N."/>
            <person name="Watson M."/>
            <person name="Adriaenssens E.M."/>
            <person name="Foster-Nyarko E."/>
            <person name="Jarju S."/>
            <person name="Secka A."/>
            <person name="Antonio M."/>
            <person name="Oren A."/>
            <person name="Chaudhuri R."/>
            <person name="La Ragione R.M."/>
            <person name="Hildebrand F."/>
            <person name="Pallen M.J."/>
        </authorList>
    </citation>
    <scope>NUCLEOTIDE SEQUENCE [LARGE SCALE GENOMIC DNA]</scope>
    <source>
        <strain evidence="17 18">Sa4CUA1</strain>
    </source>
</reference>
<dbReference type="InterPro" id="IPR014729">
    <property type="entry name" value="Rossmann-like_a/b/a_fold"/>
</dbReference>
<dbReference type="SUPFAM" id="SSF52402">
    <property type="entry name" value="Adenine nucleotide alpha hydrolases-like"/>
    <property type="match status" value="1"/>
</dbReference>
<dbReference type="SUPFAM" id="SSF55874">
    <property type="entry name" value="ATPase domain of HSP90 chaperone/DNA topoisomerase II/histidine kinase"/>
    <property type="match status" value="1"/>
</dbReference>
<dbReference type="InterPro" id="IPR005467">
    <property type="entry name" value="His_kinase_dom"/>
</dbReference>
<evidence type="ECO:0000256" key="6">
    <source>
        <dbReference type="ARBA" id="ARBA00022679"/>
    </source>
</evidence>
<dbReference type="InterPro" id="IPR003852">
    <property type="entry name" value="Sig_transdc_His_kinase_KdpD_N"/>
</dbReference>
<evidence type="ECO:0000256" key="7">
    <source>
        <dbReference type="ARBA" id="ARBA00022692"/>
    </source>
</evidence>
<dbReference type="InterPro" id="IPR036097">
    <property type="entry name" value="HisK_dim/P_sf"/>
</dbReference>
<evidence type="ECO:0000256" key="9">
    <source>
        <dbReference type="ARBA" id="ARBA00022777"/>
    </source>
</evidence>
<evidence type="ECO:0000256" key="2">
    <source>
        <dbReference type="ARBA" id="ARBA00004141"/>
    </source>
</evidence>
<evidence type="ECO:0000256" key="11">
    <source>
        <dbReference type="ARBA" id="ARBA00022989"/>
    </source>
</evidence>
<dbReference type="Pfam" id="PF13493">
    <property type="entry name" value="DUF4118"/>
    <property type="match status" value="1"/>
</dbReference>
<sequence length="949" mass="100454">MTTSARPPAVDRTARVPVPETRGGQEAAGSGSPQEGRPGPGASGTPRPDGVARRPGVLTVYLGAAPGVGKTYAMLGEAHRRRARGTDVVVGLVETHGRAATITQIGDLEVVPRRVVSHRDVELTELDVDAVIARAPQVALVDELAHTNAPGSRHRKRWQDVQDLLAAGIDVVTTVNVQHLESLTGDVEAITGVRQRETVPDQVVRDADQIQLVDLSPQALRRRLAHGNVYRAEQIDASLSSYFRTGNLTALRELALLWLADRVDDALTRYRADHAIVGTWPARERVVVAVTGGPEGETLLRRGARIAQRASGSELVAVHVLATDGLPSAPPAAIAASRELVESLGGTFHTVVGEDVASAVVDFAQGVNATMIVVGVSRHSRWREALLGSSSTEIARLAGTIDVHLVTHEKARTGRLLRGRWSALSRRRRAAGWALAFVVPAVLTGIFWLLREDVSLSTELMLFLAGSVGVALVGGLWPAVAAAVVSFLCLNWFFTPPTGFLTVQDPENLLALLVFVLVAAAVASVVDLAARRTVQAYRARAEASTLAALSRSVLSGEDTAQAIVTRLAETFGLSRVELESRAGERSAWRTVATTGRAEGDALPAEGDRPLAGGDGISAEGDRMPADGDVRSRASSAVGHRDDPGRTELRVDDHHRLSLWGRALPASDRQVLEAFAAQAGLVLEYRRLREQAAQAAVLEEADATRTALLAAVSHDLRTPLAAIRTAVDGLASPDVDLDAEDTEALTRTIQDSTGRLEKLIDNLLDLSRLQTGSVRPVLRAASVDEIVPLAVEPYGPGVVRLDVPDDLPLVRTDPGLLERAVANLTSNAVRHSPPGEPVRITASAGPREIELRIVDTGRGLSDESKVRMFEPFQRLGDTTGEGLGLGLAVADGLARAVGATITPEDTPGGGLTMVVTVPRDAREDDAVSTDSGGPAGTAGMTDDEKGEVRG</sequence>
<evidence type="ECO:0000256" key="15">
    <source>
        <dbReference type="SAM" id="Phobius"/>
    </source>
</evidence>
<proteinExistence type="predicted"/>
<keyword evidence="9 17" id="KW-0418">Kinase</keyword>
<dbReference type="InterPro" id="IPR004358">
    <property type="entry name" value="Sig_transdc_His_kin-like_C"/>
</dbReference>
<dbReference type="SMART" id="SM00387">
    <property type="entry name" value="HATPase_c"/>
    <property type="match status" value="1"/>
</dbReference>
<dbReference type="PANTHER" id="PTHR45569:SF1">
    <property type="entry name" value="SENSOR PROTEIN KDPD"/>
    <property type="match status" value="1"/>
</dbReference>
<feature type="transmembrane region" description="Helical" evidence="15">
    <location>
        <begin position="462"/>
        <end position="494"/>
    </location>
</feature>
<dbReference type="SMART" id="SM00388">
    <property type="entry name" value="HisKA"/>
    <property type="match status" value="1"/>
</dbReference>
<keyword evidence="10" id="KW-0067">ATP-binding</keyword>
<evidence type="ECO:0000256" key="1">
    <source>
        <dbReference type="ARBA" id="ARBA00000085"/>
    </source>
</evidence>